<name>A0AAV7Q7I4_PLEWA</name>
<gene>
    <name evidence="1" type="ORF">NDU88_001584</name>
</gene>
<comment type="caution">
    <text evidence="1">The sequence shown here is derived from an EMBL/GenBank/DDBJ whole genome shotgun (WGS) entry which is preliminary data.</text>
</comment>
<reference evidence="1" key="1">
    <citation type="journal article" date="2022" name="bioRxiv">
        <title>Sequencing and chromosome-scale assembly of the giantPleurodeles waltlgenome.</title>
        <authorList>
            <person name="Brown T."/>
            <person name="Elewa A."/>
            <person name="Iarovenko S."/>
            <person name="Subramanian E."/>
            <person name="Araus A.J."/>
            <person name="Petzold A."/>
            <person name="Susuki M."/>
            <person name="Suzuki K.-i.T."/>
            <person name="Hayashi T."/>
            <person name="Toyoda A."/>
            <person name="Oliveira C."/>
            <person name="Osipova E."/>
            <person name="Leigh N.D."/>
            <person name="Simon A."/>
            <person name="Yun M.H."/>
        </authorList>
    </citation>
    <scope>NUCLEOTIDE SEQUENCE</scope>
    <source>
        <strain evidence="1">20211129_DDA</strain>
        <tissue evidence="1">Liver</tissue>
    </source>
</reference>
<dbReference type="EMBL" id="JANPWB010000010">
    <property type="protein sequence ID" value="KAJ1135139.1"/>
    <property type="molecule type" value="Genomic_DNA"/>
</dbReference>
<evidence type="ECO:0000313" key="1">
    <source>
        <dbReference type="EMBL" id="KAJ1135139.1"/>
    </source>
</evidence>
<keyword evidence="2" id="KW-1185">Reference proteome</keyword>
<dbReference type="AlphaFoldDB" id="A0AAV7Q7I4"/>
<protein>
    <submittedName>
        <fullName evidence="1">Uncharacterized protein</fullName>
    </submittedName>
</protein>
<accession>A0AAV7Q7I4</accession>
<evidence type="ECO:0000313" key="2">
    <source>
        <dbReference type="Proteomes" id="UP001066276"/>
    </source>
</evidence>
<sequence>MESPDEADDVGTFHLTPTDSESLLSLLCAPFTQVKYRNTLRWIPYFIYGDEDEAMAAVADPVSHRLYGGTVGDSFLIF</sequence>
<dbReference type="Proteomes" id="UP001066276">
    <property type="component" value="Chromosome 6"/>
</dbReference>
<proteinExistence type="predicted"/>
<organism evidence="1 2">
    <name type="scientific">Pleurodeles waltl</name>
    <name type="common">Iberian ribbed newt</name>
    <dbReference type="NCBI Taxonomy" id="8319"/>
    <lineage>
        <taxon>Eukaryota</taxon>
        <taxon>Metazoa</taxon>
        <taxon>Chordata</taxon>
        <taxon>Craniata</taxon>
        <taxon>Vertebrata</taxon>
        <taxon>Euteleostomi</taxon>
        <taxon>Amphibia</taxon>
        <taxon>Batrachia</taxon>
        <taxon>Caudata</taxon>
        <taxon>Salamandroidea</taxon>
        <taxon>Salamandridae</taxon>
        <taxon>Pleurodelinae</taxon>
        <taxon>Pleurodeles</taxon>
    </lineage>
</organism>